<organism evidence="2 3">
    <name type="scientific">Hafnia psychrotolerans</name>
    <dbReference type="NCBI Taxonomy" id="1477018"/>
    <lineage>
        <taxon>Bacteria</taxon>
        <taxon>Pseudomonadati</taxon>
        <taxon>Pseudomonadota</taxon>
        <taxon>Gammaproteobacteria</taxon>
        <taxon>Enterobacterales</taxon>
        <taxon>Hafniaceae</taxon>
        <taxon>Hafnia</taxon>
    </lineage>
</organism>
<evidence type="ECO:0000313" key="2">
    <source>
        <dbReference type="EMBL" id="GGA38579.1"/>
    </source>
</evidence>
<sequence length="212" mass="24254">MDDMTLLTIYDSFHKLADSISASPSTNAAIIISSISGISGVLLGFGVQWYKENASRNETTREASKLIDIELKNILEDAKTAIKASSYLLDNHPNRDATKFLVPTPIQRTFYDNYFFRIALTMEENKRRSIMESYAQMSEYNNDTGFIDNLTNRTQDEILYGYEYLMWLAASAYRHAENSLSEKPSADVDIDHAKLAIELQFECKYLETKRQL</sequence>
<keyword evidence="3" id="KW-1185">Reference proteome</keyword>
<proteinExistence type="predicted"/>
<comment type="caution">
    <text evidence="2">The sequence shown here is derived from an EMBL/GenBank/DDBJ whole genome shotgun (WGS) entry which is preliminary data.</text>
</comment>
<accession>A0ABQ1G835</accession>
<dbReference type="Proteomes" id="UP000627464">
    <property type="component" value="Unassembled WGS sequence"/>
</dbReference>
<protein>
    <submittedName>
        <fullName evidence="2">Uncharacterized protein</fullName>
    </submittedName>
</protein>
<gene>
    <name evidence="2" type="ORF">GCM10011328_11780</name>
</gene>
<name>A0ABQ1G835_9GAMM</name>
<keyword evidence="1" id="KW-0472">Membrane</keyword>
<reference evidence="3" key="1">
    <citation type="journal article" date="2019" name="Int. J. Syst. Evol. Microbiol.">
        <title>The Global Catalogue of Microorganisms (GCM) 10K type strain sequencing project: providing services to taxonomists for standard genome sequencing and annotation.</title>
        <authorList>
            <consortium name="The Broad Institute Genomics Platform"/>
            <consortium name="The Broad Institute Genome Sequencing Center for Infectious Disease"/>
            <person name="Wu L."/>
            <person name="Ma J."/>
        </authorList>
    </citation>
    <scope>NUCLEOTIDE SEQUENCE [LARGE SCALE GENOMIC DNA]</scope>
    <source>
        <strain evidence="3">CGMCC 1.12806</strain>
    </source>
</reference>
<evidence type="ECO:0000313" key="3">
    <source>
        <dbReference type="Proteomes" id="UP000627464"/>
    </source>
</evidence>
<dbReference type="RefSeq" id="WP_188471465.1">
    <property type="nucleotide sequence ID" value="NZ_BMFZ01000003.1"/>
</dbReference>
<feature type="transmembrane region" description="Helical" evidence="1">
    <location>
        <begin position="28"/>
        <end position="47"/>
    </location>
</feature>
<dbReference type="EMBL" id="BMFZ01000003">
    <property type="protein sequence ID" value="GGA38579.1"/>
    <property type="molecule type" value="Genomic_DNA"/>
</dbReference>
<keyword evidence="1" id="KW-0812">Transmembrane</keyword>
<evidence type="ECO:0000256" key="1">
    <source>
        <dbReference type="SAM" id="Phobius"/>
    </source>
</evidence>
<keyword evidence="1" id="KW-1133">Transmembrane helix</keyword>